<dbReference type="AlphaFoldDB" id="A0A7C1JMI4"/>
<dbReference type="InterPro" id="IPR007184">
    <property type="entry name" value="Mannoside_phosphorylase"/>
</dbReference>
<dbReference type="GO" id="GO:0016757">
    <property type="term" value="F:glycosyltransferase activity"/>
    <property type="evidence" value="ECO:0007669"/>
    <property type="project" value="UniProtKB-KW"/>
</dbReference>
<keyword evidence="4" id="KW-0326">Glycosidase</keyword>
<dbReference type="EMBL" id="DSMG01000185">
    <property type="protein sequence ID" value="HDX33306.1"/>
    <property type="molecule type" value="Genomic_DNA"/>
</dbReference>
<dbReference type="PIRSF" id="PIRSF016202">
    <property type="entry name" value="PH1107"/>
    <property type="match status" value="1"/>
</dbReference>
<dbReference type="GO" id="GO:0016798">
    <property type="term" value="F:hydrolase activity, acting on glycosyl bonds"/>
    <property type="evidence" value="ECO:0007669"/>
    <property type="project" value="UniProtKB-KW"/>
</dbReference>
<keyword evidence="1" id="KW-0328">Glycosyltransferase</keyword>
<evidence type="ECO:0000256" key="2">
    <source>
        <dbReference type="ARBA" id="ARBA00022679"/>
    </source>
</evidence>
<dbReference type="CDD" id="cd18614">
    <property type="entry name" value="GH130"/>
    <property type="match status" value="1"/>
</dbReference>
<proteinExistence type="inferred from homology"/>
<comment type="caution">
    <text evidence="4">The sequence shown here is derived from an EMBL/GenBank/DDBJ whole genome shotgun (WGS) entry which is preliminary data.</text>
</comment>
<sequence length="307" mass="35131">MGFRLERYLEPVLTPDPTSWWESENVFNPAVIHHNGLFHMVYRAQGVDWVSRLGYAVSVDGVHWNRMRKPILTPEGPYESRGLEDPRIVMIDGVFYMTYTAYGSQFAGKGKPTHAGGGILPMIAMSHNLITWERIGPIVRGEDNKDHVLFPRKINGRYAALHRRWPQVWVAYSDDLRTWPQEEMAPIYGPRPDNWWDARSVGSNGPPIETPYGWLCLNHAYAEDRVYRLGVILLDLEDPTQVIHRPKEPIFWPEELWELRGDVPNVVFSNANPVVGDRVYVYYGGGDHVIGLATCALSDLLEYARFG</sequence>
<evidence type="ECO:0000256" key="1">
    <source>
        <dbReference type="ARBA" id="ARBA00022676"/>
    </source>
</evidence>
<comment type="similarity">
    <text evidence="3">Belongs to the glycosyl hydrolase 130 family.</text>
</comment>
<dbReference type="PANTHER" id="PTHR34106">
    <property type="entry name" value="GLYCOSIDASE"/>
    <property type="match status" value="1"/>
</dbReference>
<dbReference type="SUPFAM" id="SSF75005">
    <property type="entry name" value="Arabinanase/levansucrase/invertase"/>
    <property type="match status" value="1"/>
</dbReference>
<protein>
    <submittedName>
        <fullName evidence="4">Glycosidase</fullName>
    </submittedName>
</protein>
<organism evidence="4">
    <name type="scientific">Caldilinea aerophila</name>
    <dbReference type="NCBI Taxonomy" id="133453"/>
    <lineage>
        <taxon>Bacteria</taxon>
        <taxon>Bacillati</taxon>
        <taxon>Chloroflexota</taxon>
        <taxon>Caldilineae</taxon>
        <taxon>Caldilineales</taxon>
        <taxon>Caldilineaceae</taxon>
        <taxon>Caldilinea</taxon>
    </lineage>
</organism>
<dbReference type="Pfam" id="PF04041">
    <property type="entry name" value="Glyco_hydro_130"/>
    <property type="match status" value="1"/>
</dbReference>
<gene>
    <name evidence="4" type="ORF">ENQ20_17740</name>
</gene>
<dbReference type="PANTHER" id="PTHR34106:SF5">
    <property type="entry name" value="GLYCOSIDASE"/>
    <property type="match status" value="1"/>
</dbReference>
<name>A0A7C1JMI4_9CHLR</name>
<keyword evidence="4" id="KW-0378">Hydrolase</keyword>
<reference evidence="4" key="1">
    <citation type="journal article" date="2020" name="mSystems">
        <title>Genome- and Community-Level Interaction Insights into Carbon Utilization and Element Cycling Functions of Hydrothermarchaeota in Hydrothermal Sediment.</title>
        <authorList>
            <person name="Zhou Z."/>
            <person name="Liu Y."/>
            <person name="Xu W."/>
            <person name="Pan J."/>
            <person name="Luo Z.H."/>
            <person name="Li M."/>
        </authorList>
    </citation>
    <scope>NUCLEOTIDE SEQUENCE [LARGE SCALE GENOMIC DNA]</scope>
    <source>
        <strain evidence="4">SpSt-289</strain>
    </source>
</reference>
<dbReference type="InterPro" id="IPR023296">
    <property type="entry name" value="Glyco_hydro_beta-prop_sf"/>
</dbReference>
<dbReference type="Gene3D" id="2.115.10.20">
    <property type="entry name" value="Glycosyl hydrolase domain, family 43"/>
    <property type="match status" value="1"/>
</dbReference>
<evidence type="ECO:0000313" key="4">
    <source>
        <dbReference type="EMBL" id="HDX33306.1"/>
    </source>
</evidence>
<keyword evidence="2" id="KW-0808">Transferase</keyword>
<accession>A0A7C1JMI4</accession>
<evidence type="ECO:0000256" key="3">
    <source>
        <dbReference type="ARBA" id="ARBA00024356"/>
    </source>
</evidence>